<dbReference type="InterPro" id="IPR010563">
    <property type="entry name" value="TraK_N"/>
</dbReference>
<protein>
    <submittedName>
        <fullName evidence="2">Conjugal transfer protein TraK</fullName>
    </submittedName>
</protein>
<feature type="domain" description="TraK N-terminal" evidence="1">
    <location>
        <begin position="41"/>
        <end position="126"/>
    </location>
</feature>
<dbReference type="Pfam" id="PF06586">
    <property type="entry name" value="TraK_N"/>
    <property type="match status" value="1"/>
</dbReference>
<evidence type="ECO:0000313" key="2">
    <source>
        <dbReference type="EMBL" id="STZ74986.1"/>
    </source>
</evidence>
<dbReference type="Proteomes" id="UP000254487">
    <property type="component" value="Unassembled WGS sequence"/>
</dbReference>
<evidence type="ECO:0000259" key="1">
    <source>
        <dbReference type="Pfam" id="PF06586"/>
    </source>
</evidence>
<dbReference type="EMBL" id="UGLW01000004">
    <property type="protein sequence ID" value="STZ74986.1"/>
    <property type="molecule type" value="Genomic_DNA"/>
</dbReference>
<organism evidence="2 3">
    <name type="scientific">Klebsiella pneumoniae subsp. ozaenae</name>
    <dbReference type="NCBI Taxonomy" id="574"/>
    <lineage>
        <taxon>Bacteria</taxon>
        <taxon>Pseudomonadati</taxon>
        <taxon>Pseudomonadota</taxon>
        <taxon>Gammaproteobacteria</taxon>
        <taxon>Enterobacterales</taxon>
        <taxon>Enterobacteriaceae</taxon>
        <taxon>Klebsiella/Raoultella group</taxon>
        <taxon>Klebsiella</taxon>
        <taxon>Klebsiella pneumoniae complex</taxon>
    </lineage>
</organism>
<proteinExistence type="predicted"/>
<dbReference type="AlphaFoldDB" id="A0A378UC94"/>
<name>A0A378UC94_KLEPO</name>
<gene>
    <name evidence="2" type="ORF">NCTC10313_07170</name>
</gene>
<reference evidence="2 3" key="1">
    <citation type="submission" date="2018-06" db="EMBL/GenBank/DDBJ databases">
        <authorList>
            <consortium name="Pathogen Informatics"/>
            <person name="Doyle S."/>
        </authorList>
    </citation>
    <scope>NUCLEOTIDE SEQUENCE [LARGE SCALE GENOMIC DNA]</scope>
    <source>
        <strain evidence="2 3">NCTC10313</strain>
    </source>
</reference>
<accession>A0A378UC94</accession>
<sequence>MMDFVITPLWRYPLKIKLALLISASLISGYVFADSITVNSFATISTGVSNNNPNSITVPDDRITSLQSTQGVLTAREATANGSVVFSTLATKPFTMFVQTESGFSFTVNATPRKQQGMSLVVNNKEVKRDRRCYGLGRITKYL</sequence>
<evidence type="ECO:0000313" key="3">
    <source>
        <dbReference type="Proteomes" id="UP000254487"/>
    </source>
</evidence>